<dbReference type="Gene3D" id="3.40.50.1100">
    <property type="match status" value="2"/>
</dbReference>
<dbReference type="RefSeq" id="WP_011973065.1">
    <property type="nucleotide sequence ID" value="NC_009635.1"/>
</dbReference>
<protein>
    <recommendedName>
        <fullName evidence="5 11">Threonine synthase</fullName>
        <ecNumber evidence="4 11">4.2.3.1</ecNumber>
    </recommendedName>
</protein>
<evidence type="ECO:0000256" key="1">
    <source>
        <dbReference type="ARBA" id="ARBA00001933"/>
    </source>
</evidence>
<sequence length="404" mass="44331">MIQKCIVCGKEYDIDEIIYTCECGSLLEIIYDYEAIKENISKEELRKRRIGVWRYLEYLPVKDPKKIVSLWEGGTPLYKCDNLAKKLGLKELYVKNEGANPTGSFKDRGMTMGTTRANELGVEIIGCASTGNTSASLAAYTAKSNKKCIVLLPSGNVALGKLAQAMFYGAKVIQINGNFDDAMDMVKELALQGKIYLLNSINPFRLEGQKTIGFEICDQLDWEVPDRVILPVGNAGNISAIWKGFKEFKETGIIDKLPKMTGIQAEGAKPIVEAFKKGVKEIIPEEHPETIATAIRIGNPVNYTKAMDAIYSSNGFADSVNDEEITKAQKLLAQTEGIFVEPASAASIAGLIKLIETGVIDKNEKIVCITTGNGLKDPDAAIRVSDKPIEIECDMDILNDVINE</sequence>
<feature type="binding site" evidence="13">
    <location>
        <position position="132"/>
    </location>
    <ligand>
        <name>pyridoxal 5'-phosphate</name>
        <dbReference type="ChEBI" id="CHEBI:597326"/>
    </ligand>
</feature>
<dbReference type="GO" id="GO:0009097">
    <property type="term" value="P:isoleucine biosynthetic process"/>
    <property type="evidence" value="ECO:0007669"/>
    <property type="project" value="TreeGrafter"/>
</dbReference>
<dbReference type="HOGENOM" id="CLU_028142_0_0_2"/>
<evidence type="ECO:0000256" key="5">
    <source>
        <dbReference type="ARBA" id="ARBA00018679"/>
    </source>
</evidence>
<dbReference type="eggNOG" id="arCOG01434">
    <property type="taxonomic scope" value="Archaea"/>
</dbReference>
<evidence type="ECO:0000256" key="7">
    <source>
        <dbReference type="ARBA" id="ARBA00022697"/>
    </source>
</evidence>
<evidence type="ECO:0000256" key="12">
    <source>
        <dbReference type="PIRNR" id="PIRNR038945"/>
    </source>
</evidence>
<feature type="binding site" evidence="13">
    <location>
        <position position="371"/>
    </location>
    <ligand>
        <name>pyridoxal 5'-phosphate</name>
        <dbReference type="ChEBI" id="CHEBI:597326"/>
    </ligand>
</feature>
<accession>A6UTW1</accession>
<dbReference type="Pfam" id="PF00291">
    <property type="entry name" value="PALP"/>
    <property type="match status" value="1"/>
</dbReference>
<comment type="cofactor">
    <cofactor evidence="1 12 13">
        <name>pyridoxal 5'-phosphate</name>
        <dbReference type="ChEBI" id="CHEBI:597326"/>
    </cofactor>
</comment>
<comment type="similarity">
    <text evidence="3 12">Belongs to the threonine synthase family.</text>
</comment>
<dbReference type="PANTHER" id="PTHR48078:SF6">
    <property type="entry name" value="L-THREONINE DEHYDRATASE CATABOLIC TDCB"/>
    <property type="match status" value="1"/>
</dbReference>
<evidence type="ECO:0000256" key="9">
    <source>
        <dbReference type="ARBA" id="ARBA00023239"/>
    </source>
</evidence>
<name>A6UTW1_META3</name>
<dbReference type="InterPro" id="IPR036052">
    <property type="entry name" value="TrpB-like_PALP_sf"/>
</dbReference>
<dbReference type="GO" id="GO:0030170">
    <property type="term" value="F:pyridoxal phosphate binding"/>
    <property type="evidence" value="ECO:0007669"/>
    <property type="project" value="InterPro"/>
</dbReference>
<evidence type="ECO:0000256" key="6">
    <source>
        <dbReference type="ARBA" id="ARBA00022605"/>
    </source>
</evidence>
<dbReference type="GO" id="GO:0004795">
    <property type="term" value="F:threonine synthase activity"/>
    <property type="evidence" value="ECO:0007669"/>
    <property type="project" value="UniProtKB-UniRule"/>
</dbReference>
<dbReference type="NCBIfam" id="TIGR00260">
    <property type="entry name" value="thrC"/>
    <property type="match status" value="1"/>
</dbReference>
<dbReference type="GO" id="GO:0003941">
    <property type="term" value="F:L-serine ammonia-lyase activity"/>
    <property type="evidence" value="ECO:0007669"/>
    <property type="project" value="TreeGrafter"/>
</dbReference>
<dbReference type="GO" id="GO:0006565">
    <property type="term" value="P:L-serine catabolic process"/>
    <property type="evidence" value="ECO:0007669"/>
    <property type="project" value="TreeGrafter"/>
</dbReference>
<dbReference type="GO" id="GO:0004794">
    <property type="term" value="F:threonine deaminase activity"/>
    <property type="evidence" value="ECO:0007669"/>
    <property type="project" value="TreeGrafter"/>
</dbReference>
<dbReference type="GO" id="GO:0006567">
    <property type="term" value="P:L-threonine catabolic process"/>
    <property type="evidence" value="ECO:0007669"/>
    <property type="project" value="TreeGrafter"/>
</dbReference>
<dbReference type="InterPro" id="IPR026260">
    <property type="entry name" value="Thr_Synthase_bac/arc"/>
</dbReference>
<reference evidence="16" key="1">
    <citation type="submission" date="2007-06" db="EMBL/GenBank/DDBJ databases">
        <title>Complete sequence of Methanococcus aeolicus Nankai-3.</title>
        <authorList>
            <consortium name="US DOE Joint Genome Institute"/>
            <person name="Copeland A."/>
            <person name="Lucas S."/>
            <person name="Lapidus A."/>
            <person name="Barry K."/>
            <person name="Glavina del Rio T."/>
            <person name="Dalin E."/>
            <person name="Tice H."/>
            <person name="Pitluck S."/>
            <person name="Chain P."/>
            <person name="Malfatti S."/>
            <person name="Shin M."/>
            <person name="Vergez L."/>
            <person name="Schmutz J."/>
            <person name="Larimer F."/>
            <person name="Land M."/>
            <person name="Hauser L."/>
            <person name="Kyrpides N."/>
            <person name="Lykidis A."/>
            <person name="Sieprawska-Lupa M."/>
            <person name="Whitman W.B."/>
            <person name="Richardson P."/>
        </authorList>
    </citation>
    <scope>NUCLEOTIDE SEQUENCE [LARGE SCALE GENOMIC DNA]</scope>
    <source>
        <strain evidence="16">Nankai-3</strain>
    </source>
</reference>
<dbReference type="NCBIfam" id="NF006050">
    <property type="entry name" value="PRK08197.1"/>
    <property type="match status" value="1"/>
</dbReference>
<dbReference type="PANTHER" id="PTHR48078">
    <property type="entry name" value="THREONINE DEHYDRATASE, MITOCHONDRIAL-RELATED"/>
    <property type="match status" value="1"/>
</dbReference>
<keyword evidence="9 12" id="KW-0456">Lyase</keyword>
<feature type="binding site" evidence="13">
    <location>
        <begin position="233"/>
        <end position="237"/>
    </location>
    <ligand>
        <name>pyridoxal 5'-phosphate</name>
        <dbReference type="ChEBI" id="CHEBI:597326"/>
    </ligand>
</feature>
<evidence type="ECO:0000256" key="10">
    <source>
        <dbReference type="ARBA" id="ARBA00049144"/>
    </source>
</evidence>
<dbReference type="STRING" id="419665.Maeo_0346"/>
<dbReference type="PROSITE" id="PS00165">
    <property type="entry name" value="DEHYDRATASE_SER_THR"/>
    <property type="match status" value="1"/>
</dbReference>
<dbReference type="EC" id="4.2.3.1" evidence="4 11"/>
<dbReference type="SUPFAM" id="SSF53686">
    <property type="entry name" value="Tryptophan synthase beta subunit-like PLP-dependent enzymes"/>
    <property type="match status" value="1"/>
</dbReference>
<evidence type="ECO:0000256" key="11">
    <source>
        <dbReference type="NCBIfam" id="TIGR00260"/>
    </source>
</evidence>
<dbReference type="KEGG" id="mae:Maeo_0346"/>
<evidence type="ECO:0000259" key="15">
    <source>
        <dbReference type="Pfam" id="PF00291"/>
    </source>
</evidence>
<dbReference type="GO" id="GO:0009088">
    <property type="term" value="P:threonine biosynthetic process"/>
    <property type="evidence" value="ECO:0007669"/>
    <property type="project" value="UniProtKB-UniRule"/>
</dbReference>
<evidence type="ECO:0000256" key="2">
    <source>
        <dbReference type="ARBA" id="ARBA00004979"/>
    </source>
</evidence>
<feature type="modified residue" description="N6-(pyridoxal phosphate)lysine" evidence="14">
    <location>
        <position position="106"/>
    </location>
</feature>
<dbReference type="FunFam" id="3.40.50.1100:FF:000014">
    <property type="entry name" value="Threonine synthase"/>
    <property type="match status" value="1"/>
</dbReference>
<comment type="pathway">
    <text evidence="2 12">Amino-acid biosynthesis; L-threonine biosynthesis; L-threonine from L-aspartate: step 5/5.</text>
</comment>
<dbReference type="InterPro" id="IPR004450">
    <property type="entry name" value="Thr_synthase-like"/>
</dbReference>
<dbReference type="InterPro" id="IPR000634">
    <property type="entry name" value="Ser/Thr_deHydtase_PyrdxlP-BS"/>
</dbReference>
<evidence type="ECO:0000256" key="14">
    <source>
        <dbReference type="PIRSR" id="PIRSR038945-2"/>
    </source>
</evidence>
<dbReference type="AlphaFoldDB" id="A6UTW1"/>
<keyword evidence="8 12" id="KW-0663">Pyridoxal phosphate</keyword>
<comment type="catalytic activity">
    <reaction evidence="10 12">
        <text>O-phospho-L-homoserine + H2O = L-threonine + phosphate</text>
        <dbReference type="Rhea" id="RHEA:10840"/>
        <dbReference type="ChEBI" id="CHEBI:15377"/>
        <dbReference type="ChEBI" id="CHEBI:43474"/>
        <dbReference type="ChEBI" id="CHEBI:57590"/>
        <dbReference type="ChEBI" id="CHEBI:57926"/>
        <dbReference type="EC" id="4.2.3.1"/>
    </reaction>
</comment>
<dbReference type="GeneID" id="5326492"/>
<dbReference type="UniPathway" id="UPA00050">
    <property type="reaction ID" value="UER00065"/>
</dbReference>
<gene>
    <name evidence="16" type="ordered locus">Maeo_0346</name>
</gene>
<evidence type="ECO:0000256" key="8">
    <source>
        <dbReference type="ARBA" id="ARBA00022898"/>
    </source>
</evidence>
<organism evidence="16 17">
    <name type="scientific">Methanococcus aeolicus (strain ATCC BAA-1280 / DSM 17508 / OCM 812 / Nankai-3)</name>
    <dbReference type="NCBI Taxonomy" id="419665"/>
    <lineage>
        <taxon>Archaea</taxon>
        <taxon>Methanobacteriati</taxon>
        <taxon>Methanobacteriota</taxon>
        <taxon>Methanomada group</taxon>
        <taxon>Methanococci</taxon>
        <taxon>Methanococcales</taxon>
        <taxon>Methanococcaceae</taxon>
        <taxon>Methanococcus</taxon>
    </lineage>
</organism>
<keyword evidence="6 12" id="KW-0028">Amino-acid biosynthesis</keyword>
<dbReference type="PIRSF" id="PIRSF038945">
    <property type="entry name" value="Thr_synthase"/>
    <property type="match status" value="1"/>
</dbReference>
<keyword evidence="7 12" id="KW-0791">Threonine biosynthesis</keyword>
<dbReference type="OrthoDB" id="6371at2157"/>
<comment type="function">
    <text evidence="12">Catalyzes the gamma-elimination of phosphate from L-phosphohomoserine and the beta-addition of water to produce L-threonine.</text>
</comment>
<feature type="domain" description="Tryptophan synthase beta chain-like PALP" evidence="15">
    <location>
        <begin position="68"/>
        <end position="372"/>
    </location>
</feature>
<keyword evidence="17" id="KW-1185">Reference proteome</keyword>
<proteinExistence type="inferred from homology"/>
<dbReference type="InterPro" id="IPR001926">
    <property type="entry name" value="TrpB-like_PALP"/>
</dbReference>
<dbReference type="Proteomes" id="UP000001106">
    <property type="component" value="Chromosome"/>
</dbReference>
<evidence type="ECO:0000256" key="4">
    <source>
        <dbReference type="ARBA" id="ARBA00013028"/>
    </source>
</evidence>
<evidence type="ECO:0000313" key="17">
    <source>
        <dbReference type="Proteomes" id="UP000001106"/>
    </source>
</evidence>
<dbReference type="InterPro" id="IPR050147">
    <property type="entry name" value="Ser/Thr_Dehydratase"/>
</dbReference>
<dbReference type="EMBL" id="CP000743">
    <property type="protein sequence ID" value="ABR55933.1"/>
    <property type="molecule type" value="Genomic_DNA"/>
</dbReference>
<evidence type="ECO:0000256" key="3">
    <source>
        <dbReference type="ARBA" id="ARBA00005517"/>
    </source>
</evidence>
<dbReference type="CDD" id="cd01563">
    <property type="entry name" value="Thr-synth_1"/>
    <property type="match status" value="1"/>
</dbReference>
<evidence type="ECO:0000256" key="13">
    <source>
        <dbReference type="PIRSR" id="PIRSR038945-1"/>
    </source>
</evidence>
<evidence type="ECO:0000313" key="16">
    <source>
        <dbReference type="EMBL" id="ABR55933.1"/>
    </source>
</evidence>